<reference evidence="7 8" key="1">
    <citation type="submission" date="2019-06" db="EMBL/GenBank/DDBJ databases">
        <title>Sequencing the genomes of 1000 actinobacteria strains.</title>
        <authorList>
            <person name="Klenk H.-P."/>
        </authorList>
    </citation>
    <scope>NUCLEOTIDE SEQUENCE [LARGE SCALE GENOMIC DNA]</scope>
    <source>
        <strain evidence="7 8">DSM 45511</strain>
    </source>
</reference>
<evidence type="ECO:0000256" key="2">
    <source>
        <dbReference type="ARBA" id="ARBA00023002"/>
    </source>
</evidence>
<dbReference type="Proteomes" id="UP000319818">
    <property type="component" value="Unassembled WGS sequence"/>
</dbReference>
<keyword evidence="3" id="KW-0408">Iron</keyword>
<gene>
    <name evidence="7" type="ORF">FB388_5299</name>
</gene>
<keyword evidence="7" id="KW-0223">Dioxygenase</keyword>
<feature type="region of interest" description="Disordered" evidence="5">
    <location>
        <begin position="68"/>
        <end position="96"/>
    </location>
</feature>
<dbReference type="AlphaFoldDB" id="A0A543FW65"/>
<dbReference type="Gene3D" id="3.60.130.10">
    <property type="entry name" value="Clavaminate synthase-like"/>
    <property type="match status" value="1"/>
</dbReference>
<evidence type="ECO:0000256" key="5">
    <source>
        <dbReference type="SAM" id="MobiDB-lite"/>
    </source>
</evidence>
<dbReference type="InterPro" id="IPR042098">
    <property type="entry name" value="TauD-like_sf"/>
</dbReference>
<dbReference type="SUPFAM" id="SSF51197">
    <property type="entry name" value="Clavaminate synthase-like"/>
    <property type="match status" value="1"/>
</dbReference>
<dbReference type="PANTHER" id="PTHR10696">
    <property type="entry name" value="GAMMA-BUTYROBETAINE HYDROXYLASE-RELATED"/>
    <property type="match status" value="1"/>
</dbReference>
<accession>A0A543FW65</accession>
<protein>
    <submittedName>
        <fullName evidence="7">TfdA family taurine catabolism dioxygenase TauD</fullName>
    </submittedName>
</protein>
<evidence type="ECO:0000259" key="6">
    <source>
        <dbReference type="Pfam" id="PF02668"/>
    </source>
</evidence>
<comment type="caution">
    <text evidence="7">The sequence shown here is derived from an EMBL/GenBank/DDBJ whole genome shotgun (WGS) entry which is preliminary data.</text>
</comment>
<comment type="cofactor">
    <cofactor evidence="1">
        <name>Fe(2+)</name>
        <dbReference type="ChEBI" id="CHEBI:29033"/>
    </cofactor>
</comment>
<keyword evidence="8" id="KW-1185">Reference proteome</keyword>
<dbReference type="PANTHER" id="PTHR10696:SF56">
    <property type="entry name" value="TAUD_TFDA-LIKE DOMAIN-CONTAINING PROTEIN"/>
    <property type="match status" value="1"/>
</dbReference>
<sequence>MQLSSGLAEACVVPRRVSSPEEAREVVDAEGAAIVSGIADEEGAIAFGRAMLGADLRRIGRQIEVTRKRGEEESAKVAQQPADARGRKRRFVTDTSLPMPAHNDGFAFGDFAPDRLFLFSERPAATGGESFLIDGVAVLDVLERDPANAQMVEFCRTVDIDHSEPNFPQGTYSSILRTTPAGRPQVRHHPYLAPVAGPDEEAQWPFVRHWTAAVTAARDTGPRFRLEAGEMACVDNYRLFHGRHGHTDPARTLYSIWGWSSAAVAVPAGELDIVMPKAPAQLAG</sequence>
<evidence type="ECO:0000256" key="1">
    <source>
        <dbReference type="ARBA" id="ARBA00001954"/>
    </source>
</evidence>
<dbReference type="Pfam" id="PF02668">
    <property type="entry name" value="TauD"/>
    <property type="match status" value="1"/>
</dbReference>
<dbReference type="GO" id="GO:0017000">
    <property type="term" value="P:antibiotic biosynthetic process"/>
    <property type="evidence" value="ECO:0007669"/>
    <property type="project" value="UniProtKB-KW"/>
</dbReference>
<dbReference type="InterPro" id="IPR003819">
    <property type="entry name" value="TauD/TfdA-like"/>
</dbReference>
<keyword evidence="2" id="KW-0560">Oxidoreductase</keyword>
<organism evidence="7 8">
    <name type="scientific">Pseudonocardia cypriaca</name>
    <dbReference type="NCBI Taxonomy" id="882449"/>
    <lineage>
        <taxon>Bacteria</taxon>
        <taxon>Bacillati</taxon>
        <taxon>Actinomycetota</taxon>
        <taxon>Actinomycetes</taxon>
        <taxon>Pseudonocardiales</taxon>
        <taxon>Pseudonocardiaceae</taxon>
        <taxon>Pseudonocardia</taxon>
    </lineage>
</organism>
<dbReference type="OrthoDB" id="9769888at2"/>
<proteinExistence type="predicted"/>
<dbReference type="RefSeq" id="WP_142104797.1">
    <property type="nucleotide sequence ID" value="NZ_VFPH01000002.1"/>
</dbReference>
<evidence type="ECO:0000313" key="8">
    <source>
        <dbReference type="Proteomes" id="UP000319818"/>
    </source>
</evidence>
<evidence type="ECO:0000256" key="3">
    <source>
        <dbReference type="ARBA" id="ARBA00023004"/>
    </source>
</evidence>
<dbReference type="EMBL" id="VFPH01000002">
    <property type="protein sequence ID" value="TQM38075.1"/>
    <property type="molecule type" value="Genomic_DNA"/>
</dbReference>
<evidence type="ECO:0000256" key="4">
    <source>
        <dbReference type="ARBA" id="ARBA00023194"/>
    </source>
</evidence>
<feature type="domain" description="TauD/TfdA-like" evidence="6">
    <location>
        <begin position="21"/>
        <end position="257"/>
    </location>
</feature>
<evidence type="ECO:0000313" key="7">
    <source>
        <dbReference type="EMBL" id="TQM38075.1"/>
    </source>
</evidence>
<name>A0A543FW65_9PSEU</name>
<dbReference type="InterPro" id="IPR050411">
    <property type="entry name" value="AlphaKG_dependent_hydroxylases"/>
</dbReference>
<keyword evidence="4" id="KW-0045">Antibiotic biosynthesis</keyword>
<dbReference type="GO" id="GO:0051213">
    <property type="term" value="F:dioxygenase activity"/>
    <property type="evidence" value="ECO:0007669"/>
    <property type="project" value="UniProtKB-KW"/>
</dbReference>